<keyword evidence="1" id="KW-0472">Membrane</keyword>
<organism evidence="2 3">
    <name type="scientific">Falsochrobactrum ovis</name>
    <dbReference type="NCBI Taxonomy" id="1293442"/>
    <lineage>
        <taxon>Bacteria</taxon>
        <taxon>Pseudomonadati</taxon>
        <taxon>Pseudomonadota</taxon>
        <taxon>Alphaproteobacteria</taxon>
        <taxon>Hyphomicrobiales</taxon>
        <taxon>Brucellaceae</taxon>
        <taxon>Falsochrobactrum</taxon>
    </lineage>
</organism>
<evidence type="ECO:0000313" key="2">
    <source>
        <dbReference type="EMBL" id="RAK26789.1"/>
    </source>
</evidence>
<gene>
    <name evidence="2" type="ORF">C7374_11210</name>
</gene>
<proteinExistence type="predicted"/>
<dbReference type="RefSeq" id="WP_111575934.1">
    <property type="nucleotide sequence ID" value="NZ_JBHEEY010000013.1"/>
</dbReference>
<dbReference type="AlphaFoldDB" id="A0A364JT99"/>
<keyword evidence="1" id="KW-1133">Transmembrane helix</keyword>
<protein>
    <submittedName>
        <fullName evidence="2">Uncharacterized protein</fullName>
    </submittedName>
</protein>
<sequence>MNRLLAETLSVLNGTIAMVIVLAGAYMGYQAPFGGFFIILFGAALGVIVAALVCSVISYLALIEGHLAKIANQKQESPSSDQRREPSL</sequence>
<keyword evidence="1" id="KW-0812">Transmembrane</keyword>
<comment type="caution">
    <text evidence="2">The sequence shown here is derived from an EMBL/GenBank/DDBJ whole genome shotgun (WGS) entry which is preliminary data.</text>
</comment>
<reference evidence="2 3" key="1">
    <citation type="submission" date="2018-06" db="EMBL/GenBank/DDBJ databases">
        <title>Genomic Encyclopedia of Type Strains, Phase IV (KMG-IV): sequencing the most valuable type-strain genomes for metagenomic binning, comparative biology and taxonomic classification.</title>
        <authorList>
            <person name="Goeker M."/>
        </authorList>
    </citation>
    <scope>NUCLEOTIDE SEQUENCE [LARGE SCALE GENOMIC DNA]</scope>
    <source>
        <strain evidence="2 3">DSM 26720</strain>
    </source>
</reference>
<evidence type="ECO:0000256" key="1">
    <source>
        <dbReference type="SAM" id="Phobius"/>
    </source>
</evidence>
<dbReference type="EMBL" id="QLMK01000012">
    <property type="protein sequence ID" value="RAK26789.1"/>
    <property type="molecule type" value="Genomic_DNA"/>
</dbReference>
<dbReference type="OrthoDB" id="9958418at2"/>
<dbReference type="Proteomes" id="UP000249453">
    <property type="component" value="Unassembled WGS sequence"/>
</dbReference>
<name>A0A364JT99_9HYPH</name>
<accession>A0A364JT99</accession>
<feature type="transmembrane region" description="Helical" evidence="1">
    <location>
        <begin position="35"/>
        <end position="62"/>
    </location>
</feature>
<evidence type="ECO:0000313" key="3">
    <source>
        <dbReference type="Proteomes" id="UP000249453"/>
    </source>
</evidence>
<keyword evidence="3" id="KW-1185">Reference proteome</keyword>
<feature type="transmembrane region" description="Helical" evidence="1">
    <location>
        <begin position="12"/>
        <end position="29"/>
    </location>
</feature>